<dbReference type="GO" id="GO:0005737">
    <property type="term" value="C:cytoplasm"/>
    <property type="evidence" value="ECO:0007669"/>
    <property type="project" value="TreeGrafter"/>
</dbReference>
<evidence type="ECO:0000313" key="2">
    <source>
        <dbReference type="Proteomes" id="UP001153737"/>
    </source>
</evidence>
<dbReference type="AlphaFoldDB" id="A0A9N9SCK3"/>
<name>A0A9N9SCK3_PHACE</name>
<dbReference type="Proteomes" id="UP001153737">
    <property type="component" value="Chromosome 16"/>
</dbReference>
<accession>A0A9N9SCK3</accession>
<protein>
    <submittedName>
        <fullName evidence="1">Uncharacterized protein</fullName>
    </submittedName>
</protein>
<dbReference type="InterPro" id="IPR019332">
    <property type="entry name" value="OSCP1"/>
</dbReference>
<organism evidence="1 2">
    <name type="scientific">Phaedon cochleariae</name>
    <name type="common">Mustard beetle</name>
    <dbReference type="NCBI Taxonomy" id="80249"/>
    <lineage>
        <taxon>Eukaryota</taxon>
        <taxon>Metazoa</taxon>
        <taxon>Ecdysozoa</taxon>
        <taxon>Arthropoda</taxon>
        <taxon>Hexapoda</taxon>
        <taxon>Insecta</taxon>
        <taxon>Pterygota</taxon>
        <taxon>Neoptera</taxon>
        <taxon>Endopterygota</taxon>
        <taxon>Coleoptera</taxon>
        <taxon>Polyphaga</taxon>
        <taxon>Cucujiformia</taxon>
        <taxon>Chrysomeloidea</taxon>
        <taxon>Chrysomelidae</taxon>
        <taxon>Chrysomelinae</taxon>
        <taxon>Chrysomelini</taxon>
        <taxon>Phaedon</taxon>
    </lineage>
</organism>
<gene>
    <name evidence="1" type="ORF">PHAECO_LOCUS5145</name>
</gene>
<evidence type="ECO:0000313" key="1">
    <source>
        <dbReference type="EMBL" id="CAG9817866.1"/>
    </source>
</evidence>
<sequence length="270" mass="30933">MMRPQEAYDEDCVRSIIDDVTQSSVMRLDSISLSKLWDLITMVFKWQVAMTDNIIGLTLRHLYEIETHVTNPVAHQQLQKVQNLIENFDKIFDPDEKRTLHSEVTKWLKNYNVKVSLLLRMGLQTMDGSFVQENLNPSAADMLRNLGENIYQVTQNGRILENTEDPNANYAAQMSTVNEVKDFAEEILGERGTNENSEANRNVFKLTISREIENNDGVNGNKILFDNVDVDIVGETFEDLLRDISINEDGNNEEKTLQDELMNMIVGNDN</sequence>
<proteinExistence type="predicted"/>
<dbReference type="PANTHER" id="PTHR21439:SF0">
    <property type="entry name" value="PROTEIN OSCP1"/>
    <property type="match status" value="1"/>
</dbReference>
<reference evidence="1" key="2">
    <citation type="submission" date="2022-10" db="EMBL/GenBank/DDBJ databases">
        <authorList>
            <consortium name="ENA_rothamsted_submissions"/>
            <consortium name="culmorum"/>
            <person name="King R."/>
        </authorList>
    </citation>
    <scope>NUCLEOTIDE SEQUENCE</scope>
</reference>
<dbReference type="Pfam" id="PF10188">
    <property type="entry name" value="Oscp1"/>
    <property type="match status" value="1"/>
</dbReference>
<keyword evidence="2" id="KW-1185">Reference proteome</keyword>
<dbReference type="GO" id="GO:0005886">
    <property type="term" value="C:plasma membrane"/>
    <property type="evidence" value="ECO:0007669"/>
    <property type="project" value="TreeGrafter"/>
</dbReference>
<dbReference type="PANTHER" id="PTHR21439">
    <property type="entry name" value="OXIDORED-NITRO DOMAIN-CONTAINING PROTEIN"/>
    <property type="match status" value="1"/>
</dbReference>
<reference evidence="1" key="1">
    <citation type="submission" date="2022-01" db="EMBL/GenBank/DDBJ databases">
        <authorList>
            <person name="King R."/>
        </authorList>
    </citation>
    <scope>NUCLEOTIDE SEQUENCE</scope>
</reference>
<dbReference type="EMBL" id="OU896722">
    <property type="protein sequence ID" value="CAG9817866.1"/>
    <property type="molecule type" value="Genomic_DNA"/>
</dbReference>
<dbReference type="OrthoDB" id="2157380at2759"/>